<comment type="similarity">
    <text evidence="2">Belongs to the eukaryotic/archaeal PrmC-related family.</text>
</comment>
<comment type="catalytic activity">
    <reaction evidence="8">
        <text>methylarsonous acid + S-adenosyl-L-methionine = dimethylarsinate + S-adenosyl-L-homocysteine + 2 H(+)</text>
        <dbReference type="Rhea" id="RHEA:11684"/>
        <dbReference type="ChEBI" id="CHEBI:15378"/>
        <dbReference type="ChEBI" id="CHEBI:16223"/>
        <dbReference type="ChEBI" id="CHEBI:17826"/>
        <dbReference type="ChEBI" id="CHEBI:57856"/>
        <dbReference type="ChEBI" id="CHEBI:59789"/>
    </reaction>
</comment>
<organism evidence="18 19">
    <name type="scientific">Lymnaea stagnalis</name>
    <name type="common">Great pond snail</name>
    <name type="synonym">Helix stagnalis</name>
    <dbReference type="NCBI Taxonomy" id="6523"/>
    <lineage>
        <taxon>Eukaryota</taxon>
        <taxon>Metazoa</taxon>
        <taxon>Spiralia</taxon>
        <taxon>Lophotrochozoa</taxon>
        <taxon>Mollusca</taxon>
        <taxon>Gastropoda</taxon>
        <taxon>Heterobranchia</taxon>
        <taxon>Euthyneura</taxon>
        <taxon>Panpulmonata</taxon>
        <taxon>Hygrophila</taxon>
        <taxon>Lymnaeoidea</taxon>
        <taxon>Lymnaeidae</taxon>
        <taxon>Lymnaea</taxon>
    </lineage>
</organism>
<evidence type="ECO:0000256" key="14">
    <source>
        <dbReference type="ARBA" id="ARBA00083337"/>
    </source>
</evidence>
<comment type="catalytic activity">
    <reaction evidence="7">
        <text>L-lysyl-[histone] + S-adenosyl-L-methionine = N(6)-methyl-L-lysyl-[histone] + S-adenosyl-L-homocysteine + H(+)</text>
        <dbReference type="Rhea" id="RHEA:10024"/>
        <dbReference type="Rhea" id="RHEA-COMP:9845"/>
        <dbReference type="Rhea" id="RHEA-COMP:9846"/>
        <dbReference type="ChEBI" id="CHEBI:15378"/>
        <dbReference type="ChEBI" id="CHEBI:29969"/>
        <dbReference type="ChEBI" id="CHEBI:57856"/>
        <dbReference type="ChEBI" id="CHEBI:59789"/>
        <dbReference type="ChEBI" id="CHEBI:61929"/>
    </reaction>
    <physiologicalReaction direction="left-to-right" evidence="7">
        <dbReference type="Rhea" id="RHEA:10025"/>
    </physiologicalReaction>
</comment>
<dbReference type="NCBIfam" id="TIGR00537">
    <property type="entry name" value="hemK_rel_arch"/>
    <property type="match status" value="1"/>
</dbReference>
<feature type="domain" description="Methyltransferase small" evidence="17">
    <location>
        <begin position="37"/>
        <end position="133"/>
    </location>
</feature>
<dbReference type="CDD" id="cd02440">
    <property type="entry name" value="AdoMet_MTases"/>
    <property type="match status" value="1"/>
</dbReference>
<evidence type="ECO:0000256" key="11">
    <source>
        <dbReference type="ARBA" id="ARBA00075330"/>
    </source>
</evidence>
<evidence type="ECO:0000313" key="19">
    <source>
        <dbReference type="Proteomes" id="UP001497497"/>
    </source>
</evidence>
<dbReference type="AlphaFoldDB" id="A0AAV2HX02"/>
<evidence type="ECO:0000313" key="18">
    <source>
        <dbReference type="EMBL" id="CAL1538732.1"/>
    </source>
</evidence>
<keyword evidence="6" id="KW-0539">Nucleus</keyword>
<evidence type="ECO:0000256" key="12">
    <source>
        <dbReference type="ARBA" id="ARBA00076540"/>
    </source>
</evidence>
<dbReference type="InterPro" id="IPR004557">
    <property type="entry name" value="PrmC-related"/>
</dbReference>
<dbReference type="PROSITE" id="PS00092">
    <property type="entry name" value="N6_MTASE"/>
    <property type="match status" value="1"/>
</dbReference>
<evidence type="ECO:0000256" key="4">
    <source>
        <dbReference type="ARBA" id="ARBA00022679"/>
    </source>
</evidence>
<comment type="caution">
    <text evidence="18">The sequence shown here is derived from an EMBL/GenBank/DDBJ whole genome shotgun (WGS) entry which is preliminary data.</text>
</comment>
<dbReference type="PANTHER" id="PTHR45875:SF1">
    <property type="entry name" value="METHYLTRANSFERASE N6AMT1"/>
    <property type="match status" value="1"/>
</dbReference>
<evidence type="ECO:0000256" key="6">
    <source>
        <dbReference type="ARBA" id="ARBA00023242"/>
    </source>
</evidence>
<dbReference type="Proteomes" id="UP001497497">
    <property type="component" value="Unassembled WGS sequence"/>
</dbReference>
<evidence type="ECO:0000256" key="5">
    <source>
        <dbReference type="ARBA" id="ARBA00022691"/>
    </source>
</evidence>
<dbReference type="GO" id="GO:0005634">
    <property type="term" value="C:nucleus"/>
    <property type="evidence" value="ECO:0007669"/>
    <property type="project" value="UniProtKB-SubCell"/>
</dbReference>
<gene>
    <name evidence="18" type="ORF">GSLYS_00012553001</name>
</gene>
<evidence type="ECO:0000256" key="7">
    <source>
        <dbReference type="ARBA" id="ARBA00048619"/>
    </source>
</evidence>
<accession>A0AAV2HX02</accession>
<evidence type="ECO:0000256" key="2">
    <source>
        <dbReference type="ARBA" id="ARBA00006149"/>
    </source>
</evidence>
<dbReference type="InterPro" id="IPR052190">
    <property type="entry name" value="Euk-Arch_PrmC-MTase"/>
</dbReference>
<name>A0AAV2HX02_LYMST</name>
<keyword evidence="3" id="KW-0489">Methyltransferase</keyword>
<dbReference type="Gene3D" id="3.40.50.150">
    <property type="entry name" value="Vaccinia Virus protein VP39"/>
    <property type="match status" value="1"/>
</dbReference>
<keyword evidence="19" id="KW-1185">Reference proteome</keyword>
<dbReference type="InterPro" id="IPR002052">
    <property type="entry name" value="DNA_methylase_N6_adenine_CS"/>
</dbReference>
<dbReference type="InterPro" id="IPR029063">
    <property type="entry name" value="SAM-dependent_MTases_sf"/>
</dbReference>
<comment type="subunit">
    <text evidence="10">Heterodimer; heterodimerization with TRMT112 is required for S-adenosyl-L-methionine-binding.</text>
</comment>
<reference evidence="18 19" key="1">
    <citation type="submission" date="2024-04" db="EMBL/GenBank/DDBJ databases">
        <authorList>
            <consortium name="Genoscope - CEA"/>
            <person name="William W."/>
        </authorList>
    </citation>
    <scope>NUCLEOTIDE SEQUENCE [LARGE SCALE GENOMIC DNA]</scope>
</reference>
<evidence type="ECO:0000256" key="16">
    <source>
        <dbReference type="ARBA" id="ARBA00093667"/>
    </source>
</evidence>
<dbReference type="GO" id="GO:0035657">
    <property type="term" value="C:eRF1 methyltransferase complex"/>
    <property type="evidence" value="ECO:0007669"/>
    <property type="project" value="TreeGrafter"/>
</dbReference>
<evidence type="ECO:0000256" key="10">
    <source>
        <dbReference type="ARBA" id="ARBA00062344"/>
    </source>
</evidence>
<comment type="subcellular location">
    <subcellularLocation>
        <location evidence="1">Nucleus</location>
    </subcellularLocation>
</comment>
<dbReference type="GO" id="GO:0032259">
    <property type="term" value="P:methylation"/>
    <property type="evidence" value="ECO:0007669"/>
    <property type="project" value="UniProtKB-KW"/>
</dbReference>
<dbReference type="InterPro" id="IPR007848">
    <property type="entry name" value="Small_mtfrase_dom"/>
</dbReference>
<evidence type="ECO:0000256" key="9">
    <source>
        <dbReference type="ARBA" id="ARBA00053180"/>
    </source>
</evidence>
<proteinExistence type="inferred from homology"/>
<evidence type="ECO:0000256" key="3">
    <source>
        <dbReference type="ARBA" id="ARBA00022603"/>
    </source>
</evidence>
<evidence type="ECO:0000256" key="8">
    <source>
        <dbReference type="ARBA" id="ARBA00050903"/>
    </source>
</evidence>
<keyword evidence="4" id="KW-0808">Transferase</keyword>
<dbReference type="GO" id="GO:0003676">
    <property type="term" value="F:nucleic acid binding"/>
    <property type="evidence" value="ECO:0007669"/>
    <property type="project" value="InterPro"/>
</dbReference>
<keyword evidence="5" id="KW-0949">S-adenosyl-L-methionine</keyword>
<evidence type="ECO:0000259" key="17">
    <source>
        <dbReference type="Pfam" id="PF05175"/>
    </source>
</evidence>
<dbReference type="PANTHER" id="PTHR45875">
    <property type="entry name" value="METHYLTRANSFERASE N6AMT1"/>
    <property type="match status" value="1"/>
</dbReference>
<sequence>MSINSASKFSTPVIGNRNSEDFDHVYEPAEDSFLLLDALENEHFYLQELMPSICLEVGCGSGICITFLSQILEKSALFFCTDVNPLAAEMAFHTGCKNGQNIHPIVCDLANGVESRLEGNVDVLIFNPPYVVTPSEEVATKGISASWAGGIRGREVVDRFLPKINKLLSPKGVFYLVGIEENDPADIEKYMSRQGFQMTMVGKRRAGREHLFVLKFTRIKKSGRCQ</sequence>
<evidence type="ECO:0000256" key="1">
    <source>
        <dbReference type="ARBA" id="ARBA00004123"/>
    </source>
</evidence>
<comment type="function">
    <text evidence="9">Methyltransferase that can methylate proteins and, to a lower extent, arsenic. Catalytic subunit of a heterodimer with TRMT112, which monomethylates 'Lys-12' of histone H4 (H4K12me1), a modification present at the promoters of numerous genes encoding cell cycle regulators. Catalytic subunit of a heterodimer with TRMT112, which catalyzes N5-methylation of Glu residue of proteins with a Gly-Gln-Xaa-Xaa-Xaa-Arg motif. Methylates ETF1 on 'Gln-185'; ETF1 needs to be complexed to ERF3 in its GTP-bound form to be efficiently methylated. May also play a role in the modulation of arsenic-induced toxicity by mediating the conversion of monomethylarsonous acid (3+) into the less toxic dimethylarsonic acid. It however only plays a limited role in arsenic metabolism compared with AS3MT.</text>
</comment>
<evidence type="ECO:0000256" key="13">
    <source>
        <dbReference type="ARBA" id="ARBA00080992"/>
    </source>
</evidence>
<evidence type="ECO:0000256" key="15">
    <source>
        <dbReference type="ARBA" id="ARBA00093624"/>
    </source>
</evidence>
<dbReference type="Pfam" id="PF05175">
    <property type="entry name" value="MTS"/>
    <property type="match status" value="1"/>
</dbReference>
<dbReference type="SUPFAM" id="SSF53335">
    <property type="entry name" value="S-adenosyl-L-methionine-dependent methyltransferases"/>
    <property type="match status" value="1"/>
</dbReference>
<protein>
    <recommendedName>
        <fullName evidence="15">Methyltransferase HEMK2</fullName>
    </recommendedName>
    <alternativeName>
        <fullName evidence="14">HemK methyltransferase family member 2</fullName>
    </alternativeName>
    <alternativeName>
        <fullName evidence="12">Lysine N-methyltransferase 9</fullName>
    </alternativeName>
    <alternativeName>
        <fullName evidence="11">Methylarsonite methyltransferase N6AMT1</fullName>
    </alternativeName>
    <alternativeName>
        <fullName evidence="16">Methyltransferase N6AMT1</fullName>
    </alternativeName>
    <alternativeName>
        <fullName evidence="13">Protein N(5)-glutamine methyltransferase</fullName>
    </alternativeName>
</protein>
<dbReference type="FunFam" id="3.40.50.150:FF:000077">
    <property type="entry name" value="HemK methyltransferase family member 2"/>
    <property type="match status" value="1"/>
</dbReference>
<dbReference type="GO" id="GO:0036009">
    <property type="term" value="F:protein-glutamine N-methyltransferase activity"/>
    <property type="evidence" value="ECO:0007669"/>
    <property type="project" value="UniProtKB-ARBA"/>
</dbReference>
<dbReference type="EMBL" id="CAXITT010000310">
    <property type="protein sequence ID" value="CAL1538732.1"/>
    <property type="molecule type" value="Genomic_DNA"/>
</dbReference>